<organism evidence="7 8">
    <name type="scientific">Serratia rubidaea</name>
    <name type="common">Serratia marinorubra</name>
    <dbReference type="NCBI Taxonomy" id="61652"/>
    <lineage>
        <taxon>Bacteria</taxon>
        <taxon>Pseudomonadati</taxon>
        <taxon>Pseudomonadota</taxon>
        <taxon>Gammaproteobacteria</taxon>
        <taxon>Enterobacterales</taxon>
        <taxon>Yersiniaceae</taxon>
        <taxon>Serratia</taxon>
    </lineage>
</organism>
<protein>
    <submittedName>
        <fullName evidence="7">Transcriptional regulator modE</fullName>
    </submittedName>
</protein>
<evidence type="ECO:0000256" key="2">
    <source>
        <dbReference type="ARBA" id="ARBA00022448"/>
    </source>
</evidence>
<evidence type="ECO:0000313" key="7">
    <source>
        <dbReference type="EMBL" id="VEI61267.1"/>
    </source>
</evidence>
<dbReference type="Pfam" id="PF03459">
    <property type="entry name" value="TOBE"/>
    <property type="match status" value="2"/>
</dbReference>
<evidence type="ECO:0000256" key="5">
    <source>
        <dbReference type="PIRNR" id="PIRNR005763"/>
    </source>
</evidence>
<feature type="domain" description="Mop" evidence="6">
    <location>
        <begin position="240"/>
        <end position="306"/>
    </location>
</feature>
<keyword evidence="2 5" id="KW-0813">Transport</keyword>
<dbReference type="AlphaFoldDB" id="A0A3S4X8Y1"/>
<name>A0A3S4X8Y1_SERRU</name>
<dbReference type="Pfam" id="PF00126">
    <property type="entry name" value="HTH_1"/>
    <property type="match status" value="1"/>
</dbReference>
<accession>A0A3S4X8Y1</accession>
<dbReference type="InterPro" id="IPR008995">
    <property type="entry name" value="Mo/tungstate-bd_C_term_dom"/>
</dbReference>
<dbReference type="PANTHER" id="PTHR30432">
    <property type="entry name" value="TRANSCRIPTIONAL REGULATOR MODE"/>
    <property type="match status" value="1"/>
</dbReference>
<comment type="similarity">
    <text evidence="1 5">Belongs to the ModE family.</text>
</comment>
<dbReference type="InterPro" id="IPR000847">
    <property type="entry name" value="LysR_HTH_N"/>
</dbReference>
<evidence type="ECO:0000259" key="6">
    <source>
        <dbReference type="PROSITE" id="PS51866"/>
    </source>
</evidence>
<dbReference type="SUPFAM" id="SSF46785">
    <property type="entry name" value="Winged helix' DNA-binding domain"/>
    <property type="match status" value="1"/>
</dbReference>
<dbReference type="Gene3D" id="1.10.10.10">
    <property type="entry name" value="Winged helix-like DNA-binding domain superfamily/Winged helix DNA-binding domain"/>
    <property type="match status" value="1"/>
</dbReference>
<evidence type="ECO:0000256" key="1">
    <source>
        <dbReference type="ARBA" id="ARBA00008110"/>
    </source>
</evidence>
<dbReference type="Gene3D" id="2.40.50.100">
    <property type="match status" value="2"/>
</dbReference>
<dbReference type="GO" id="GO:0015689">
    <property type="term" value="P:molybdate ion transport"/>
    <property type="evidence" value="ECO:0007669"/>
    <property type="project" value="UniProtKB-UniRule"/>
</dbReference>
<dbReference type="GO" id="GO:0003700">
    <property type="term" value="F:DNA-binding transcription factor activity"/>
    <property type="evidence" value="ECO:0007669"/>
    <property type="project" value="InterPro"/>
</dbReference>
<keyword evidence="3 5" id="KW-0500">Molybdenum</keyword>
<dbReference type="Proteomes" id="UP000281904">
    <property type="component" value="Chromosome"/>
</dbReference>
<dbReference type="SUPFAM" id="SSF50331">
    <property type="entry name" value="MOP-like"/>
    <property type="match status" value="2"/>
</dbReference>
<dbReference type="InterPro" id="IPR036388">
    <property type="entry name" value="WH-like_DNA-bd_sf"/>
</dbReference>
<dbReference type="InterPro" id="IPR036390">
    <property type="entry name" value="WH_DNA-bd_sf"/>
</dbReference>
<keyword evidence="4" id="KW-0677">Repeat</keyword>
<evidence type="ECO:0000313" key="8">
    <source>
        <dbReference type="Proteomes" id="UP000281904"/>
    </source>
</evidence>
<dbReference type="InterPro" id="IPR004606">
    <property type="entry name" value="Mop_domain"/>
</dbReference>
<dbReference type="InterPro" id="IPR005116">
    <property type="entry name" value="Transp-assoc_OB_typ1"/>
</dbReference>
<dbReference type="NCBIfam" id="TIGR00638">
    <property type="entry name" value="Mop"/>
    <property type="match status" value="1"/>
</dbReference>
<evidence type="ECO:0000256" key="3">
    <source>
        <dbReference type="ARBA" id="ARBA00022505"/>
    </source>
</evidence>
<dbReference type="InterPro" id="IPR051815">
    <property type="entry name" value="Molybdate_resp_trans_reg"/>
</dbReference>
<reference evidence="7 8" key="1">
    <citation type="submission" date="2018-12" db="EMBL/GenBank/DDBJ databases">
        <authorList>
            <consortium name="Pathogen Informatics"/>
        </authorList>
    </citation>
    <scope>NUCLEOTIDE SEQUENCE [LARGE SCALE GENOMIC DNA]</scope>
    <source>
        <strain evidence="7 8">NCTC10036</strain>
    </source>
</reference>
<dbReference type="NCBIfam" id="NF007957">
    <property type="entry name" value="PRK10676.1"/>
    <property type="match status" value="1"/>
</dbReference>
<sequence length="308" mass="33543">MRYLAHCRQIGDNGASYIAPSLPLSPSPEARATADSHFLQPTERTMQAEILLTLKLQQKLFADPRRIALLKQVAHTGSISQGAKLAGISYKSAWDAINEMNQLAEQTVVERATGGKGGGGAQLTHYGQRLIQLYDLLGQIQQKAFDVLQEDRLPLDSLLAAISRFSLQTSARNQFFATVTERERQQVQQHIQLLLADGQTRLTAAVTEQSADRLQLAPGKEVLALIKAPWVTLSTDAADSDAADNVLPGRVAHIQPGEAHSEVLVTLAGGETLCATLDNQRLQRLNLQPEMPVNALFNADRVIIATLC</sequence>
<proteinExistence type="inferred from homology"/>
<dbReference type="PIRSF" id="PIRSF005763">
    <property type="entry name" value="Txn_reg_ModE"/>
    <property type="match status" value="1"/>
</dbReference>
<dbReference type="InterPro" id="IPR016462">
    <property type="entry name" value="ModE"/>
</dbReference>
<dbReference type="EMBL" id="LR134493">
    <property type="protein sequence ID" value="VEI61267.1"/>
    <property type="molecule type" value="Genomic_DNA"/>
</dbReference>
<gene>
    <name evidence="7" type="primary">modE</name>
    <name evidence="7" type="ORF">NCTC10036_00232</name>
</gene>
<dbReference type="NCBIfam" id="TIGR00637">
    <property type="entry name" value="ModE_repress"/>
    <property type="match status" value="1"/>
</dbReference>
<dbReference type="GO" id="GO:0030151">
    <property type="term" value="F:molybdenum ion binding"/>
    <property type="evidence" value="ECO:0007669"/>
    <property type="project" value="UniProtKB-UniRule"/>
</dbReference>
<evidence type="ECO:0000256" key="4">
    <source>
        <dbReference type="ARBA" id="ARBA00022737"/>
    </source>
</evidence>
<dbReference type="InterPro" id="IPR003725">
    <property type="entry name" value="ModE-bd_N"/>
</dbReference>
<feature type="domain" description="Mop" evidence="6">
    <location>
        <begin position="168"/>
        <end position="235"/>
    </location>
</feature>
<dbReference type="PROSITE" id="PS51866">
    <property type="entry name" value="MOP"/>
    <property type="match status" value="2"/>
</dbReference>
<dbReference type="PANTHER" id="PTHR30432:SF1">
    <property type="entry name" value="DNA-BINDING TRANSCRIPTIONAL DUAL REGULATOR MODE"/>
    <property type="match status" value="1"/>
</dbReference>